<dbReference type="RefSeq" id="WP_111653664.1">
    <property type="nucleotide sequence ID" value="NZ_JACHWI010000012.1"/>
</dbReference>
<keyword evidence="1" id="KW-1133">Transmembrane helix</keyword>
<dbReference type="InterPro" id="IPR011990">
    <property type="entry name" value="TPR-like_helical_dom_sf"/>
</dbReference>
<dbReference type="EMBL" id="QLMJ01000021">
    <property type="protein sequence ID" value="RAK28044.1"/>
    <property type="molecule type" value="Genomic_DNA"/>
</dbReference>
<reference evidence="2 3" key="1">
    <citation type="submission" date="2018-06" db="EMBL/GenBank/DDBJ databases">
        <title>Genomic Encyclopedia of Type Strains, Phase III (KMG-III): the genomes of soil and plant-associated and newly described type strains.</title>
        <authorList>
            <person name="Whitman W."/>
        </authorList>
    </citation>
    <scope>NUCLEOTIDE SEQUENCE [LARGE SCALE GENOMIC DNA]</scope>
    <source>
        <strain evidence="2 3">CGMCC 4.7090</strain>
    </source>
</reference>
<gene>
    <name evidence="2" type="ORF">B0I29_121140</name>
</gene>
<dbReference type="Pfam" id="PF14559">
    <property type="entry name" value="TPR_19"/>
    <property type="match status" value="1"/>
</dbReference>
<dbReference type="SUPFAM" id="SSF48452">
    <property type="entry name" value="TPR-like"/>
    <property type="match status" value="1"/>
</dbReference>
<feature type="transmembrane region" description="Helical" evidence="1">
    <location>
        <begin position="263"/>
        <end position="281"/>
    </location>
</feature>
<dbReference type="Pfam" id="PF13432">
    <property type="entry name" value="TPR_16"/>
    <property type="match status" value="1"/>
</dbReference>
<proteinExistence type="predicted"/>
<evidence type="ECO:0000313" key="3">
    <source>
        <dbReference type="Proteomes" id="UP000249341"/>
    </source>
</evidence>
<protein>
    <submittedName>
        <fullName evidence="2">Tetratricopeptide repeat protein</fullName>
    </submittedName>
</protein>
<name>A0A327Z2B4_9ACTN</name>
<dbReference type="AlphaFoldDB" id="A0A327Z2B4"/>
<accession>A0A327Z2B4</accession>
<organism evidence="2 3">
    <name type="scientific">Actinoplanes lutulentus</name>
    <dbReference type="NCBI Taxonomy" id="1287878"/>
    <lineage>
        <taxon>Bacteria</taxon>
        <taxon>Bacillati</taxon>
        <taxon>Actinomycetota</taxon>
        <taxon>Actinomycetes</taxon>
        <taxon>Micromonosporales</taxon>
        <taxon>Micromonosporaceae</taxon>
        <taxon>Actinoplanes</taxon>
    </lineage>
</organism>
<evidence type="ECO:0000313" key="2">
    <source>
        <dbReference type="EMBL" id="RAK28044.1"/>
    </source>
</evidence>
<keyword evidence="1" id="KW-0812">Transmembrane</keyword>
<sequence>MTQQPLLAPPAGHPILDQADTLLARGRAGDVVDLLAPHVGREPEHVGAWHRMAQARLELGDPQGAMRAAWAAWQQDPDGPESLFWISRSCSAAGDHTEAIETAASACRQDPGNPRLHNRLGEAQLADGRIGDAIANLQVAVELAGYDADLRVTYAHALFAAGRPLTAREELGRALTLDPRHAGAQAALSRFENLMRAVVDAPTLAQAADEFAESLRVRPATPKSQNRDAFAYAMRVSFVWFFTALLGVGAFDLMGLVTVPDGLYMTLLCASGIFAIVARLAKPKLS</sequence>
<evidence type="ECO:0000256" key="1">
    <source>
        <dbReference type="SAM" id="Phobius"/>
    </source>
</evidence>
<comment type="caution">
    <text evidence="2">The sequence shown here is derived from an EMBL/GenBank/DDBJ whole genome shotgun (WGS) entry which is preliminary data.</text>
</comment>
<feature type="transmembrane region" description="Helical" evidence="1">
    <location>
        <begin position="232"/>
        <end position="251"/>
    </location>
</feature>
<dbReference type="Proteomes" id="UP000249341">
    <property type="component" value="Unassembled WGS sequence"/>
</dbReference>
<dbReference type="OrthoDB" id="3297405at2"/>
<keyword evidence="3" id="KW-1185">Reference proteome</keyword>
<keyword evidence="1" id="KW-0472">Membrane</keyword>
<dbReference type="Gene3D" id="1.25.40.10">
    <property type="entry name" value="Tetratricopeptide repeat domain"/>
    <property type="match status" value="1"/>
</dbReference>